<dbReference type="InterPro" id="IPR007712">
    <property type="entry name" value="RelE/ParE_toxin"/>
</dbReference>
<dbReference type="AlphaFoldDB" id="A0A102IC23"/>
<dbReference type="EMBL" id="LOTN01000034">
    <property type="protein sequence ID" value="KUZ89798.1"/>
    <property type="molecule type" value="Genomic_DNA"/>
</dbReference>
<evidence type="ECO:0000313" key="2">
    <source>
        <dbReference type="EMBL" id="KUZ89798.1"/>
    </source>
</evidence>
<evidence type="ECO:0000313" key="5">
    <source>
        <dbReference type="Proteomes" id="UP000065521"/>
    </source>
</evidence>
<dbReference type="InterPro" id="IPR035093">
    <property type="entry name" value="RelE/ParE_toxin_dom_sf"/>
</dbReference>
<sequence>MTLRVVILRSAETDLKELKRYLQSNFGAETWRASYGKIKDAIAVIRSFPNRGRIPDELINFNLMQYRQVIAGMNRIVYEVRGDIAYIHVVCDTRKDLKSILLRRLLRSD</sequence>
<keyword evidence="1" id="KW-1277">Toxin-antitoxin system</keyword>
<evidence type="ECO:0000313" key="3">
    <source>
        <dbReference type="EMBL" id="KVG75175.1"/>
    </source>
</evidence>
<dbReference type="Pfam" id="PF05016">
    <property type="entry name" value="ParE_toxin"/>
    <property type="match status" value="1"/>
</dbReference>
<organism evidence="2 5">
    <name type="scientific">Burkholderia ubonensis</name>
    <dbReference type="NCBI Taxonomy" id="101571"/>
    <lineage>
        <taxon>Bacteria</taxon>
        <taxon>Pseudomonadati</taxon>
        <taxon>Pseudomonadota</taxon>
        <taxon>Betaproteobacteria</taxon>
        <taxon>Burkholderiales</taxon>
        <taxon>Burkholderiaceae</taxon>
        <taxon>Burkholderia</taxon>
        <taxon>Burkholderia cepacia complex</taxon>
    </lineage>
</organism>
<evidence type="ECO:0000256" key="1">
    <source>
        <dbReference type="ARBA" id="ARBA00022649"/>
    </source>
</evidence>
<proteinExistence type="predicted"/>
<gene>
    <name evidence="2" type="ORF">WI38_16805</name>
    <name evidence="3" type="ORF">WJ33_14690</name>
</gene>
<reference evidence="4 5" key="1">
    <citation type="submission" date="2015-11" db="EMBL/GenBank/DDBJ databases">
        <title>Expanding the genomic diversity of Burkholderia species for the development of highly accurate diagnostics.</title>
        <authorList>
            <person name="Sahl J."/>
            <person name="Keim P."/>
            <person name="Wagner D."/>
        </authorList>
    </citation>
    <scope>NUCLEOTIDE SEQUENCE [LARGE SCALE GENOMIC DNA]</scope>
    <source>
        <strain evidence="3 4">MSMB2036</strain>
        <strain evidence="2 5">RF32-BP4</strain>
    </source>
</reference>
<dbReference type="Proteomes" id="UP000064029">
    <property type="component" value="Unassembled WGS sequence"/>
</dbReference>
<dbReference type="Proteomes" id="UP000065521">
    <property type="component" value="Unassembled WGS sequence"/>
</dbReference>
<accession>A0A102IC23</accession>
<comment type="caution">
    <text evidence="2">The sequence shown here is derived from an EMBL/GenBank/DDBJ whole genome shotgun (WGS) entry which is preliminary data.</text>
</comment>
<dbReference type="Gene3D" id="3.30.2310.20">
    <property type="entry name" value="RelE-like"/>
    <property type="match status" value="1"/>
</dbReference>
<dbReference type="RefSeq" id="WP_059634049.1">
    <property type="nucleotide sequence ID" value="NZ_CP013371.1"/>
</dbReference>
<dbReference type="EMBL" id="LOXM01000021">
    <property type="protein sequence ID" value="KVG75175.1"/>
    <property type="molecule type" value="Genomic_DNA"/>
</dbReference>
<name>A0A102IC23_9BURK</name>
<evidence type="ECO:0000313" key="4">
    <source>
        <dbReference type="Proteomes" id="UP000064029"/>
    </source>
</evidence>
<protein>
    <submittedName>
        <fullName evidence="2">Plasmid stabilization protein</fullName>
    </submittedName>
</protein>
<dbReference type="OrthoDB" id="9798046at2"/>